<dbReference type="Proteomes" id="UP000306340">
    <property type="component" value="Unassembled WGS sequence"/>
</dbReference>
<dbReference type="GO" id="GO:0006310">
    <property type="term" value="P:DNA recombination"/>
    <property type="evidence" value="ECO:0007669"/>
    <property type="project" value="UniProtKB-KW"/>
</dbReference>
<comment type="similarity">
    <text evidence="1">Belongs to the 'phage' integrase family.</text>
</comment>
<dbReference type="InterPro" id="IPR025269">
    <property type="entry name" value="SAM-like_dom"/>
</dbReference>
<evidence type="ECO:0000259" key="6">
    <source>
        <dbReference type="PROSITE" id="PS51898"/>
    </source>
</evidence>
<dbReference type="GO" id="GO:0015074">
    <property type="term" value="P:DNA integration"/>
    <property type="evidence" value="ECO:0007669"/>
    <property type="project" value="UniProtKB-KW"/>
</dbReference>
<dbReference type="SUPFAM" id="SSF56349">
    <property type="entry name" value="DNA breaking-rejoining enzymes"/>
    <property type="match status" value="1"/>
</dbReference>
<dbReference type="InterPro" id="IPR013762">
    <property type="entry name" value="Integrase-like_cat_sf"/>
</dbReference>
<dbReference type="InterPro" id="IPR011010">
    <property type="entry name" value="DNA_brk_join_enz"/>
</dbReference>
<accession>A0A4U0YTP0</accession>
<evidence type="ECO:0000256" key="4">
    <source>
        <dbReference type="ARBA" id="ARBA00023172"/>
    </source>
</evidence>
<keyword evidence="3 5" id="KW-0238">DNA-binding</keyword>
<protein>
    <recommendedName>
        <fullName evidence="10">Core-binding (CB) domain-containing protein</fullName>
    </recommendedName>
</protein>
<evidence type="ECO:0000256" key="1">
    <source>
        <dbReference type="ARBA" id="ARBA00008857"/>
    </source>
</evidence>
<gene>
    <name evidence="8" type="ORF">FAZ78_19290</name>
</gene>
<keyword evidence="4" id="KW-0233">DNA recombination</keyword>
<dbReference type="PROSITE" id="PS51900">
    <property type="entry name" value="CB"/>
    <property type="match status" value="1"/>
</dbReference>
<evidence type="ECO:0000313" key="8">
    <source>
        <dbReference type="EMBL" id="TKA94978.1"/>
    </source>
</evidence>
<evidence type="ECO:0000259" key="7">
    <source>
        <dbReference type="PROSITE" id="PS51900"/>
    </source>
</evidence>
<dbReference type="PANTHER" id="PTHR30349">
    <property type="entry name" value="PHAGE INTEGRASE-RELATED"/>
    <property type="match status" value="1"/>
</dbReference>
<feature type="domain" description="Tyr recombinase" evidence="6">
    <location>
        <begin position="328"/>
        <end position="461"/>
    </location>
</feature>
<dbReference type="GO" id="GO:0003677">
    <property type="term" value="F:DNA binding"/>
    <property type="evidence" value="ECO:0007669"/>
    <property type="project" value="UniProtKB-UniRule"/>
</dbReference>
<evidence type="ECO:0000256" key="5">
    <source>
        <dbReference type="PROSITE-ProRule" id="PRU01248"/>
    </source>
</evidence>
<dbReference type="InterPro" id="IPR050090">
    <property type="entry name" value="Tyrosine_recombinase_XerCD"/>
</dbReference>
<dbReference type="InterPro" id="IPR002104">
    <property type="entry name" value="Integrase_catalytic"/>
</dbReference>
<dbReference type="Gene3D" id="1.10.443.10">
    <property type="entry name" value="Intergrase catalytic core"/>
    <property type="match status" value="1"/>
</dbReference>
<keyword evidence="2" id="KW-0229">DNA integration</keyword>
<dbReference type="AlphaFoldDB" id="A0A4U0YTP0"/>
<sequence>MISLDYIDLPVHQVCRMEALWVQYGSNNVSNKAQQMAYRPRKAEYIKVRAGRYYYRRAIPESHRELFGGKTEWVIALTGLSATERHTEAQVIAARHNLALSMVNGRDVEAPSDAAMIIIDLKPEGLPLTGPQPEPVTFLRNGRVEAVHRYAVTDDARLRRQAESDGLFVMSQEEARNQLNWQSAQSASAEGTAQDREIAELKGQLAARKIEDAAAVSSETLLSVLPRWRERKKQSHSSWRKHVQYVEDFAALHGDLALSAVTARHVDEYISHAQAQTFRGEPLSPTSITKRLDTIKALMAFAKRSGYTTTNPATDIAPPKDTRPKVQRSWKALTLPEVRLLVAASSARWAVKSPRRHDMATALQILIWSGARGEEACQLRRSDVDLERRVLRITDTPDDDEEDDARPRLMKNANSVREVPIHSALQPIIAEHLKRHSSHLLFPSFEPKLSGAAADSDVSIR</sequence>
<dbReference type="Gene3D" id="1.10.150.130">
    <property type="match status" value="1"/>
</dbReference>
<proteinExistence type="inferred from homology"/>
<dbReference type="PANTHER" id="PTHR30349:SF64">
    <property type="entry name" value="PROPHAGE INTEGRASE INTD-RELATED"/>
    <property type="match status" value="1"/>
</dbReference>
<dbReference type="EMBL" id="SWAU01000248">
    <property type="protein sequence ID" value="TKA94978.1"/>
    <property type="molecule type" value="Genomic_DNA"/>
</dbReference>
<dbReference type="Pfam" id="PF13102">
    <property type="entry name" value="Phage_int_SAM_5"/>
    <property type="match status" value="1"/>
</dbReference>
<evidence type="ECO:0000256" key="2">
    <source>
        <dbReference type="ARBA" id="ARBA00022908"/>
    </source>
</evidence>
<dbReference type="InterPro" id="IPR044068">
    <property type="entry name" value="CB"/>
</dbReference>
<dbReference type="InterPro" id="IPR010998">
    <property type="entry name" value="Integrase_recombinase_N"/>
</dbReference>
<organism evidence="8 9">
    <name type="scientific">Cereibacter changlensis</name>
    <dbReference type="NCBI Taxonomy" id="402884"/>
    <lineage>
        <taxon>Bacteria</taxon>
        <taxon>Pseudomonadati</taxon>
        <taxon>Pseudomonadota</taxon>
        <taxon>Alphaproteobacteria</taxon>
        <taxon>Rhodobacterales</taxon>
        <taxon>Paracoccaceae</taxon>
        <taxon>Cereibacter</taxon>
    </lineage>
</organism>
<evidence type="ECO:0000313" key="9">
    <source>
        <dbReference type="Proteomes" id="UP000306340"/>
    </source>
</evidence>
<evidence type="ECO:0000256" key="3">
    <source>
        <dbReference type="ARBA" id="ARBA00023125"/>
    </source>
</evidence>
<feature type="domain" description="Core-binding (CB)" evidence="7">
    <location>
        <begin position="219"/>
        <end position="303"/>
    </location>
</feature>
<comment type="caution">
    <text evidence="8">The sequence shown here is derived from an EMBL/GenBank/DDBJ whole genome shotgun (WGS) entry which is preliminary data.</text>
</comment>
<reference evidence="8 9" key="1">
    <citation type="submission" date="2019-04" db="EMBL/GenBank/DDBJ databases">
        <title>Crypto-aerobic microbial life in anoxic (sulfidic) marine sediments.</title>
        <authorList>
            <person name="Bhattacharya S."/>
            <person name="Roy C."/>
            <person name="Mondal N."/>
            <person name="Sarkar J."/>
            <person name="Mandal S."/>
            <person name="Rameez M.J."/>
            <person name="Ghosh W."/>
        </authorList>
    </citation>
    <scope>NUCLEOTIDE SEQUENCE [LARGE SCALE GENOMIC DNA]</scope>
    <source>
        <strain evidence="8 9">SBBC</strain>
    </source>
</reference>
<dbReference type="Pfam" id="PF00589">
    <property type="entry name" value="Phage_integrase"/>
    <property type="match status" value="1"/>
</dbReference>
<dbReference type="PROSITE" id="PS51898">
    <property type="entry name" value="TYR_RECOMBINASE"/>
    <property type="match status" value="1"/>
</dbReference>
<name>A0A4U0YTP0_9RHOB</name>
<evidence type="ECO:0008006" key="10">
    <source>
        <dbReference type="Google" id="ProtNLM"/>
    </source>
</evidence>